<sequence>MSLDQQPTPAVAAPSPTAPAEAAAPPPSDGPMSAGQWARLAGLVALLVWLTAATGIYGLAMVLGIVVMITLHELGHFVMARRAGMKCTEFFLGFGPRIWSVQRGETEYGIKLIPAGAYVKIIGMHDIEEVDPADEPYTYRRQPFWQRFGVAVAGSTVHFILALVLIYTLLVGFGLPGGSIAPPDDAWRVSSITEDSAASAAGLQEGDDVVAVDGQPVPTFDDLRSAVEGRPGDEVTLTVERDGTTTDLEATLGENPDRPGVGFLGIGGDVPVETLGPVEAVPATFVEFGRITTQSVAALGNLFTPSGIADFGGQVADAGDDSSSAPAAEDPQQQPSSSSGQASADSSDQGENRLLSLLGVFRIGVDAGEGGGGWAALALLFALINVFIGLFNLVPLLPFDGGHVAIAIYEKIQEARKGLHERYLADVSKLLPLTYAVVGVLAVIFISTLYLDIRNPLDI</sequence>
<dbReference type="PANTHER" id="PTHR42837">
    <property type="entry name" value="REGULATOR OF SIGMA-E PROTEASE RSEP"/>
    <property type="match status" value="1"/>
</dbReference>
<dbReference type="InterPro" id="IPR008915">
    <property type="entry name" value="Peptidase_M50"/>
</dbReference>
<feature type="transmembrane region" description="Helical" evidence="12">
    <location>
        <begin position="374"/>
        <end position="394"/>
    </location>
</feature>
<dbReference type="InterPro" id="IPR001478">
    <property type="entry name" value="PDZ"/>
</dbReference>
<dbReference type="EMBL" id="CP116942">
    <property type="protein sequence ID" value="WCO65421.1"/>
    <property type="molecule type" value="Genomic_DNA"/>
</dbReference>
<dbReference type="Gene3D" id="2.30.42.10">
    <property type="match status" value="1"/>
</dbReference>
<dbReference type="Pfam" id="PF17820">
    <property type="entry name" value="PDZ_6"/>
    <property type="match status" value="1"/>
</dbReference>
<keyword evidence="5 12" id="KW-0812">Transmembrane</keyword>
<feature type="transmembrane region" description="Helical" evidence="12">
    <location>
        <begin position="430"/>
        <end position="451"/>
    </location>
</feature>
<evidence type="ECO:0000313" key="15">
    <source>
        <dbReference type="Proteomes" id="UP001216390"/>
    </source>
</evidence>
<dbReference type="CDD" id="cd06163">
    <property type="entry name" value="S2P-M50_PDZ_RseP-like"/>
    <property type="match status" value="1"/>
</dbReference>
<evidence type="ECO:0000256" key="12">
    <source>
        <dbReference type="SAM" id="Phobius"/>
    </source>
</evidence>
<reference evidence="14" key="1">
    <citation type="submission" date="2023-01" db="EMBL/GenBank/DDBJ databases">
        <title>The diversity of Class Acidimicrobiia in South China Sea sediment environments and the proposal of Iamia marina sp. nov., a novel species of the genus Iamia.</title>
        <authorList>
            <person name="He Y."/>
            <person name="Tian X."/>
        </authorList>
    </citation>
    <scope>NUCLEOTIDE SEQUENCE</scope>
    <source>
        <strain evidence="14">DSM 19957</strain>
    </source>
</reference>
<comment type="cofactor">
    <cofactor evidence="1">
        <name>Zn(2+)</name>
        <dbReference type="ChEBI" id="CHEBI:29105"/>
    </cofactor>
</comment>
<evidence type="ECO:0000259" key="13">
    <source>
        <dbReference type="PROSITE" id="PS50106"/>
    </source>
</evidence>
<evidence type="ECO:0000256" key="8">
    <source>
        <dbReference type="ARBA" id="ARBA00022989"/>
    </source>
</evidence>
<feature type="transmembrane region" description="Helical" evidence="12">
    <location>
        <begin position="148"/>
        <end position="170"/>
    </location>
</feature>
<dbReference type="GO" id="GO:0006508">
    <property type="term" value="P:proteolysis"/>
    <property type="evidence" value="ECO:0007669"/>
    <property type="project" value="UniProtKB-KW"/>
</dbReference>
<dbReference type="GO" id="GO:0016020">
    <property type="term" value="C:membrane"/>
    <property type="evidence" value="ECO:0007669"/>
    <property type="project" value="UniProtKB-SubCell"/>
</dbReference>
<feature type="domain" description="PDZ" evidence="13">
    <location>
        <begin position="171"/>
        <end position="254"/>
    </location>
</feature>
<keyword evidence="7" id="KW-0862">Zinc</keyword>
<evidence type="ECO:0000256" key="2">
    <source>
        <dbReference type="ARBA" id="ARBA00004141"/>
    </source>
</evidence>
<name>A0AAF0BQV5_9ACTN</name>
<organism evidence="14 15">
    <name type="scientific">Iamia majanohamensis</name>
    <dbReference type="NCBI Taxonomy" id="467976"/>
    <lineage>
        <taxon>Bacteria</taxon>
        <taxon>Bacillati</taxon>
        <taxon>Actinomycetota</taxon>
        <taxon>Acidimicrobiia</taxon>
        <taxon>Acidimicrobiales</taxon>
        <taxon>Iamiaceae</taxon>
        <taxon>Iamia</taxon>
    </lineage>
</organism>
<dbReference type="RefSeq" id="WP_272734946.1">
    <property type="nucleotide sequence ID" value="NZ_CP116942.1"/>
</dbReference>
<dbReference type="CDD" id="cd23081">
    <property type="entry name" value="cpPDZ_EcRseP-like"/>
    <property type="match status" value="1"/>
</dbReference>
<feature type="region of interest" description="Disordered" evidence="11">
    <location>
        <begin position="313"/>
        <end position="348"/>
    </location>
</feature>
<proteinExistence type="inferred from homology"/>
<dbReference type="InterPro" id="IPR036034">
    <property type="entry name" value="PDZ_sf"/>
</dbReference>
<evidence type="ECO:0000256" key="4">
    <source>
        <dbReference type="ARBA" id="ARBA00022670"/>
    </source>
</evidence>
<keyword evidence="6" id="KW-0378">Hydrolase</keyword>
<dbReference type="InterPro" id="IPR041489">
    <property type="entry name" value="PDZ_6"/>
</dbReference>
<evidence type="ECO:0000256" key="7">
    <source>
        <dbReference type="ARBA" id="ARBA00022833"/>
    </source>
</evidence>
<dbReference type="PROSITE" id="PS50106">
    <property type="entry name" value="PDZ"/>
    <property type="match status" value="1"/>
</dbReference>
<evidence type="ECO:0000256" key="9">
    <source>
        <dbReference type="ARBA" id="ARBA00023049"/>
    </source>
</evidence>
<comment type="subcellular location">
    <subcellularLocation>
        <location evidence="2">Membrane</location>
        <topology evidence="2">Multi-pass membrane protein</topology>
    </subcellularLocation>
</comment>
<dbReference type="PANTHER" id="PTHR42837:SF2">
    <property type="entry name" value="MEMBRANE METALLOPROTEASE ARASP2, CHLOROPLASTIC-RELATED"/>
    <property type="match status" value="1"/>
</dbReference>
<feature type="compositionally biased region" description="Low complexity" evidence="11">
    <location>
        <begin position="7"/>
        <end position="23"/>
    </location>
</feature>
<gene>
    <name evidence="14" type="ORF">PO878_13040</name>
</gene>
<keyword evidence="9" id="KW-0482">Metalloprotease</keyword>
<dbReference type="GO" id="GO:0004222">
    <property type="term" value="F:metalloendopeptidase activity"/>
    <property type="evidence" value="ECO:0007669"/>
    <property type="project" value="InterPro"/>
</dbReference>
<feature type="region of interest" description="Disordered" evidence="11">
    <location>
        <begin position="1"/>
        <end position="31"/>
    </location>
</feature>
<keyword evidence="8 12" id="KW-1133">Transmembrane helix</keyword>
<keyword evidence="4 14" id="KW-0645">Protease</keyword>
<comment type="similarity">
    <text evidence="3">Belongs to the peptidase M50B family.</text>
</comment>
<evidence type="ECO:0000313" key="14">
    <source>
        <dbReference type="EMBL" id="WCO65421.1"/>
    </source>
</evidence>
<dbReference type="SMART" id="SM00228">
    <property type="entry name" value="PDZ"/>
    <property type="match status" value="1"/>
</dbReference>
<evidence type="ECO:0000256" key="11">
    <source>
        <dbReference type="SAM" id="MobiDB-lite"/>
    </source>
</evidence>
<accession>A0AAF0BQV5</accession>
<dbReference type="SUPFAM" id="SSF50156">
    <property type="entry name" value="PDZ domain-like"/>
    <property type="match status" value="1"/>
</dbReference>
<dbReference type="KEGG" id="ima:PO878_13040"/>
<evidence type="ECO:0000256" key="5">
    <source>
        <dbReference type="ARBA" id="ARBA00022692"/>
    </source>
</evidence>
<evidence type="ECO:0000256" key="10">
    <source>
        <dbReference type="ARBA" id="ARBA00023136"/>
    </source>
</evidence>
<dbReference type="Proteomes" id="UP001216390">
    <property type="component" value="Chromosome"/>
</dbReference>
<evidence type="ECO:0000256" key="3">
    <source>
        <dbReference type="ARBA" id="ARBA00007931"/>
    </source>
</evidence>
<evidence type="ECO:0000256" key="1">
    <source>
        <dbReference type="ARBA" id="ARBA00001947"/>
    </source>
</evidence>
<evidence type="ECO:0000256" key="6">
    <source>
        <dbReference type="ARBA" id="ARBA00022801"/>
    </source>
</evidence>
<dbReference type="Pfam" id="PF02163">
    <property type="entry name" value="Peptidase_M50"/>
    <property type="match status" value="2"/>
</dbReference>
<protein>
    <submittedName>
        <fullName evidence="14">Site-2 protease family protein</fullName>
    </submittedName>
</protein>
<feature type="transmembrane region" description="Helical" evidence="12">
    <location>
        <begin position="40"/>
        <end position="71"/>
    </location>
</feature>
<dbReference type="InterPro" id="IPR004387">
    <property type="entry name" value="Pept_M50_Zn"/>
</dbReference>
<dbReference type="AlphaFoldDB" id="A0AAF0BQV5"/>
<keyword evidence="10 12" id="KW-0472">Membrane</keyword>
<keyword evidence="15" id="KW-1185">Reference proteome</keyword>